<organism evidence="6 7">
    <name type="scientific">Sanguibacter gelidistatuariae</name>
    <dbReference type="NCBI Taxonomy" id="1814289"/>
    <lineage>
        <taxon>Bacteria</taxon>
        <taxon>Bacillati</taxon>
        <taxon>Actinomycetota</taxon>
        <taxon>Actinomycetes</taxon>
        <taxon>Micrococcales</taxon>
        <taxon>Sanguibacteraceae</taxon>
        <taxon>Sanguibacter</taxon>
    </lineage>
</organism>
<keyword evidence="1" id="KW-0805">Transcription regulation</keyword>
<proteinExistence type="predicted"/>
<sequence>MSSITRPSPARPSATRDLILDALETLLLEGGSSAATLEAVATRAGVSKGGLLYHFGSKEALYEGFLARLRTSAAQEAARTRNASQGLIAAYLDVSTVPDDPGTRSVLAALRLVGVQEVDVEAALADTFESWYAVIAQEIADPTLARLVQLVGDGLYLHALIGSARPEADQLVIARIIELVAESR</sequence>
<keyword evidence="7" id="KW-1185">Reference proteome</keyword>
<dbReference type="Pfam" id="PF17937">
    <property type="entry name" value="TetR_C_28"/>
    <property type="match status" value="1"/>
</dbReference>
<dbReference type="GO" id="GO:0003700">
    <property type="term" value="F:DNA-binding transcription factor activity"/>
    <property type="evidence" value="ECO:0007669"/>
    <property type="project" value="TreeGrafter"/>
</dbReference>
<feature type="DNA-binding region" description="H-T-H motif" evidence="4">
    <location>
        <begin position="36"/>
        <end position="55"/>
    </location>
</feature>
<dbReference type="Pfam" id="PF00440">
    <property type="entry name" value="TetR_N"/>
    <property type="match status" value="1"/>
</dbReference>
<dbReference type="GO" id="GO:0000976">
    <property type="term" value="F:transcription cis-regulatory region binding"/>
    <property type="evidence" value="ECO:0007669"/>
    <property type="project" value="TreeGrafter"/>
</dbReference>
<protein>
    <submittedName>
        <fullName evidence="6">Transcriptional regulator, TetR family</fullName>
    </submittedName>
</protein>
<dbReference type="PANTHER" id="PTHR30055">
    <property type="entry name" value="HTH-TYPE TRANSCRIPTIONAL REGULATOR RUTR"/>
    <property type="match status" value="1"/>
</dbReference>
<dbReference type="STRING" id="1814289.SAMN05216410_0751"/>
<dbReference type="PROSITE" id="PS50977">
    <property type="entry name" value="HTH_TETR_2"/>
    <property type="match status" value="1"/>
</dbReference>
<evidence type="ECO:0000256" key="3">
    <source>
        <dbReference type="ARBA" id="ARBA00023163"/>
    </source>
</evidence>
<evidence type="ECO:0000259" key="5">
    <source>
        <dbReference type="PROSITE" id="PS50977"/>
    </source>
</evidence>
<dbReference type="PRINTS" id="PR00455">
    <property type="entry name" value="HTHTETR"/>
</dbReference>
<dbReference type="InterPro" id="IPR009057">
    <property type="entry name" value="Homeodomain-like_sf"/>
</dbReference>
<dbReference type="PANTHER" id="PTHR30055:SF234">
    <property type="entry name" value="HTH-TYPE TRANSCRIPTIONAL REGULATOR BETI"/>
    <property type="match status" value="1"/>
</dbReference>
<dbReference type="SUPFAM" id="SSF46689">
    <property type="entry name" value="Homeodomain-like"/>
    <property type="match status" value="1"/>
</dbReference>
<evidence type="ECO:0000313" key="6">
    <source>
        <dbReference type="EMBL" id="SDB89465.1"/>
    </source>
</evidence>
<evidence type="ECO:0000256" key="1">
    <source>
        <dbReference type="ARBA" id="ARBA00023015"/>
    </source>
</evidence>
<evidence type="ECO:0000313" key="7">
    <source>
        <dbReference type="Proteomes" id="UP000199039"/>
    </source>
</evidence>
<name>A0A1G6H6B4_9MICO</name>
<keyword evidence="2 4" id="KW-0238">DNA-binding</keyword>
<evidence type="ECO:0000256" key="4">
    <source>
        <dbReference type="PROSITE-ProRule" id="PRU00335"/>
    </source>
</evidence>
<dbReference type="AlphaFoldDB" id="A0A1G6H6B4"/>
<dbReference type="Gene3D" id="1.10.357.10">
    <property type="entry name" value="Tetracycline Repressor, domain 2"/>
    <property type="match status" value="1"/>
</dbReference>
<dbReference type="InterPro" id="IPR050109">
    <property type="entry name" value="HTH-type_TetR-like_transc_reg"/>
</dbReference>
<dbReference type="RefSeq" id="WP_245700836.1">
    <property type="nucleotide sequence ID" value="NZ_FMYH01000001.1"/>
</dbReference>
<dbReference type="InterPro" id="IPR041479">
    <property type="entry name" value="TetR_CgmR_C"/>
</dbReference>
<keyword evidence="3" id="KW-0804">Transcription</keyword>
<feature type="domain" description="HTH tetR-type" evidence="5">
    <location>
        <begin position="13"/>
        <end position="73"/>
    </location>
</feature>
<reference evidence="6 7" key="1">
    <citation type="submission" date="2016-09" db="EMBL/GenBank/DDBJ databases">
        <authorList>
            <person name="Capua I."/>
            <person name="De Benedictis P."/>
            <person name="Joannis T."/>
            <person name="Lombin L.H."/>
            <person name="Cattoli G."/>
        </authorList>
    </citation>
    <scope>NUCLEOTIDE SEQUENCE [LARGE SCALE GENOMIC DNA]</scope>
    <source>
        <strain evidence="6 7">ISLP-3</strain>
    </source>
</reference>
<dbReference type="InterPro" id="IPR001647">
    <property type="entry name" value="HTH_TetR"/>
</dbReference>
<gene>
    <name evidence="6" type="ORF">SAMN05216410_0751</name>
</gene>
<dbReference type="EMBL" id="FMYH01000001">
    <property type="protein sequence ID" value="SDB89465.1"/>
    <property type="molecule type" value="Genomic_DNA"/>
</dbReference>
<evidence type="ECO:0000256" key="2">
    <source>
        <dbReference type="ARBA" id="ARBA00023125"/>
    </source>
</evidence>
<accession>A0A1G6H6B4</accession>
<dbReference type="Proteomes" id="UP000199039">
    <property type="component" value="Unassembled WGS sequence"/>
</dbReference>